<keyword evidence="2" id="KW-1185">Reference proteome</keyword>
<protein>
    <submittedName>
        <fullName evidence="1">Uncharacterized protein</fullName>
    </submittedName>
</protein>
<dbReference type="RefSeq" id="WP_343806038.1">
    <property type="nucleotide sequence ID" value="NZ_BAAADE010000005.1"/>
</dbReference>
<evidence type="ECO:0000313" key="1">
    <source>
        <dbReference type="EMBL" id="GAA0608160.1"/>
    </source>
</evidence>
<dbReference type="EMBL" id="BAAADE010000005">
    <property type="protein sequence ID" value="GAA0608160.1"/>
    <property type="molecule type" value="Genomic_DNA"/>
</dbReference>
<evidence type="ECO:0000313" key="2">
    <source>
        <dbReference type="Proteomes" id="UP001424441"/>
    </source>
</evidence>
<dbReference type="Proteomes" id="UP001424441">
    <property type="component" value="Unassembled WGS sequence"/>
</dbReference>
<sequence length="136" mass="15533">MRVDLSNRDITKLSERFYDGSSKPITIVKPKDKPLEIAWWQSHPKKEGVNSARHHAAIKMYLEIALSAKSGRLLDSFPAQFECSDRVYLRPDKGVIKSFLDKRLVTSRLIGSQLFFDLTETGKAYALISAESYLKR</sequence>
<proteinExistence type="predicted"/>
<reference evidence="1 2" key="1">
    <citation type="journal article" date="2019" name="Int. J. Syst. Evol. Microbiol.">
        <title>The Global Catalogue of Microorganisms (GCM) 10K type strain sequencing project: providing services to taxonomists for standard genome sequencing and annotation.</title>
        <authorList>
            <consortium name="The Broad Institute Genomics Platform"/>
            <consortium name="The Broad Institute Genome Sequencing Center for Infectious Disease"/>
            <person name="Wu L."/>
            <person name="Ma J."/>
        </authorList>
    </citation>
    <scope>NUCLEOTIDE SEQUENCE [LARGE SCALE GENOMIC DNA]</scope>
    <source>
        <strain evidence="1 2">JCM 15115</strain>
    </source>
</reference>
<accession>A0ABN1GBS9</accession>
<name>A0ABN1GBS9_9HYPH</name>
<organism evidence="1 2">
    <name type="scientific">Paenochrobactrum glaciei</name>
    <dbReference type="NCBI Taxonomy" id="486407"/>
    <lineage>
        <taxon>Bacteria</taxon>
        <taxon>Pseudomonadati</taxon>
        <taxon>Pseudomonadota</taxon>
        <taxon>Alphaproteobacteria</taxon>
        <taxon>Hyphomicrobiales</taxon>
        <taxon>Brucellaceae</taxon>
        <taxon>Paenochrobactrum</taxon>
    </lineage>
</organism>
<gene>
    <name evidence="1" type="ORF">GCM10008943_24650</name>
</gene>
<comment type="caution">
    <text evidence="1">The sequence shown here is derived from an EMBL/GenBank/DDBJ whole genome shotgun (WGS) entry which is preliminary data.</text>
</comment>